<dbReference type="RefSeq" id="WP_117672126.1">
    <property type="nucleotide sequence ID" value="NZ_CABOGR010000011.1"/>
</dbReference>
<reference evidence="1 2" key="1">
    <citation type="submission" date="2018-08" db="EMBL/GenBank/DDBJ databases">
        <title>A genome reference for cultivated species of the human gut microbiota.</title>
        <authorList>
            <person name="Zou Y."/>
            <person name="Xue W."/>
            <person name="Luo G."/>
        </authorList>
    </citation>
    <scope>NUCLEOTIDE SEQUENCE [LARGE SCALE GENOMIC DNA]</scope>
    <source>
        <strain evidence="1 2">TF10-3AC</strain>
    </source>
</reference>
<proteinExistence type="predicted"/>
<protein>
    <submittedName>
        <fullName evidence="1">Uncharacterized protein</fullName>
    </submittedName>
</protein>
<evidence type="ECO:0000313" key="2">
    <source>
        <dbReference type="Proteomes" id="UP000260862"/>
    </source>
</evidence>
<organism evidence="1 2">
    <name type="scientific">Phocaeicola plebeius</name>
    <dbReference type="NCBI Taxonomy" id="310297"/>
    <lineage>
        <taxon>Bacteria</taxon>
        <taxon>Pseudomonadati</taxon>
        <taxon>Bacteroidota</taxon>
        <taxon>Bacteroidia</taxon>
        <taxon>Bacteroidales</taxon>
        <taxon>Bacteroidaceae</taxon>
        <taxon>Phocaeicola</taxon>
    </lineage>
</organism>
<sequence>MNTFRSIDELVKMFEREKVLLKEMFYKRKQLSFRYDYALELTEYKEERIRFLIEYGVLRESGDFLEMEDLYLKFFEEVLQINEEINVSFVQDYLNHLNDNIDYFLKENNEQRKYAYQREVRRCLKNIALATVRNVMDLKRNLDVTYKTEPNYQVKLAKLKKLDEKRRNIALLITRSEEVIDSQQPTFFRVAMDVQMRAVVSDVKLQLNDSYHNLIEIEKQIIHYLNLIAYQNRIFEKVRRLKYLRDQFLLEENTDIRRVIGEKNPVWMEPQPNYRIKLSLSNLHTSEVALELIRKVMSRRKKDARGPRNVAGAIPESYLSQAGEVMDRVNLQEVFNAFAASGTHLFRFVINYSYGKPVAEEDKLLFFCQLASQYADELDFTDHYESTSEVEYPLIYLRQNP</sequence>
<keyword evidence="2" id="KW-1185">Reference proteome</keyword>
<dbReference type="EMBL" id="QSQT01000011">
    <property type="protein sequence ID" value="RGK56271.1"/>
    <property type="molecule type" value="Genomic_DNA"/>
</dbReference>
<gene>
    <name evidence="1" type="ORF">DXD04_07085</name>
</gene>
<dbReference type="AlphaFoldDB" id="A0A3E4N2L7"/>
<name>A0A3E4N2L7_9BACT</name>
<comment type="caution">
    <text evidence="1">The sequence shown here is derived from an EMBL/GenBank/DDBJ whole genome shotgun (WGS) entry which is preliminary data.</text>
</comment>
<evidence type="ECO:0000313" key="1">
    <source>
        <dbReference type="EMBL" id="RGK56271.1"/>
    </source>
</evidence>
<dbReference type="Proteomes" id="UP000260862">
    <property type="component" value="Unassembled WGS sequence"/>
</dbReference>
<accession>A0A3E4N2L7</accession>